<organism evidence="3">
    <name type="scientific">Acromyrmex echinatior</name>
    <name type="common">Panamanian leafcutter ant</name>
    <name type="synonym">Acromyrmex octospinosus echinatior</name>
    <dbReference type="NCBI Taxonomy" id="103372"/>
    <lineage>
        <taxon>Eukaryota</taxon>
        <taxon>Metazoa</taxon>
        <taxon>Ecdysozoa</taxon>
        <taxon>Arthropoda</taxon>
        <taxon>Hexapoda</taxon>
        <taxon>Insecta</taxon>
        <taxon>Pterygota</taxon>
        <taxon>Neoptera</taxon>
        <taxon>Endopterygota</taxon>
        <taxon>Hymenoptera</taxon>
        <taxon>Apocrita</taxon>
        <taxon>Aculeata</taxon>
        <taxon>Formicoidea</taxon>
        <taxon>Formicidae</taxon>
        <taxon>Myrmicinae</taxon>
        <taxon>Acromyrmex</taxon>
    </lineage>
</organism>
<dbReference type="AlphaFoldDB" id="F4WN29"/>
<dbReference type="Proteomes" id="UP000007755">
    <property type="component" value="Unassembled WGS sequence"/>
</dbReference>
<gene>
    <name evidence="2" type="ORF">G5I_07176</name>
</gene>
<reference evidence="2" key="1">
    <citation type="submission" date="2011-02" db="EMBL/GenBank/DDBJ databases">
        <title>The genome of the leaf-cutting ant Acromyrmex echinatior suggests key adaptations to social evolution and fungus farming.</title>
        <authorList>
            <person name="Nygaard S."/>
            <person name="Zhang G."/>
        </authorList>
    </citation>
    <scope>NUCLEOTIDE SEQUENCE</scope>
</reference>
<evidence type="ECO:0000313" key="2">
    <source>
        <dbReference type="EMBL" id="EGI64397.1"/>
    </source>
</evidence>
<feature type="region of interest" description="Disordered" evidence="1">
    <location>
        <begin position="1"/>
        <end position="26"/>
    </location>
</feature>
<feature type="compositionally biased region" description="Basic and acidic residues" evidence="1">
    <location>
        <begin position="1"/>
        <end position="11"/>
    </location>
</feature>
<feature type="compositionally biased region" description="Basic residues" evidence="1">
    <location>
        <begin position="12"/>
        <end position="21"/>
    </location>
</feature>
<protein>
    <submittedName>
        <fullName evidence="2">AT-rich interactive domain-containing protein 5B</fullName>
    </submittedName>
</protein>
<name>F4WN29_ACREC</name>
<accession>F4WN29</accession>
<dbReference type="InParanoid" id="F4WN29"/>
<keyword evidence="3" id="KW-1185">Reference proteome</keyword>
<dbReference type="STRING" id="103372.F4WN29"/>
<evidence type="ECO:0000313" key="3">
    <source>
        <dbReference type="Proteomes" id="UP000007755"/>
    </source>
</evidence>
<proteinExistence type="predicted"/>
<dbReference type="EMBL" id="GL888233">
    <property type="protein sequence ID" value="EGI64397.1"/>
    <property type="molecule type" value="Genomic_DNA"/>
</dbReference>
<dbReference type="eggNOG" id="KOG2744">
    <property type="taxonomic scope" value="Eukaryota"/>
</dbReference>
<dbReference type="OrthoDB" id="1938591at2759"/>
<sequence>MPRDFSGEMRRNGRKGGRKKKRDDDTVAPLKLEMKQKFSGPFRFKLLGGACFSHGPYTFYKAVRISNGRVLRLGSFFLTKLWSDADLVSIGELQLLWMDSRGPNQPLASLRLYFLPENTPDGRRDTHGEGKEKLDVGRFDELAKQRVVDGCEVSDLDDMPGMSVIDFRPRRIAGYLSHSNHLGLESRFSLATGIWRVLGIRVDLCECSSACALCYDTVQCAVVLVRCRCNVVGMVGRIHEHLKHILLAYTYDQRDEIFLELLRLALLHLLYNNRLSGEKDGASVESLKEPPVRKKLDAGIKLKLNVAEKRWMKCPAWVWPHFRIEPFERARTRKRISSFAFDNHLPNEKHYNIWCIILLKLKKPDKSFCNLILKKQCACMLLGCESSSLNCDGKMGVVVYIRVYLRFAIGKYSASTHAQRNISLPIAKYYTYTF</sequence>
<evidence type="ECO:0000256" key="1">
    <source>
        <dbReference type="SAM" id="MobiDB-lite"/>
    </source>
</evidence>